<evidence type="ECO:0000313" key="9">
    <source>
        <dbReference type="EMBL" id="QEU10799.1"/>
    </source>
</evidence>
<dbReference type="EMBL" id="CP044082">
    <property type="protein sequence ID" value="QEU10799.1"/>
    <property type="molecule type" value="Genomic_DNA"/>
</dbReference>
<dbReference type="NCBIfam" id="NF009164">
    <property type="entry name" value="PRK12511.1"/>
    <property type="match status" value="1"/>
</dbReference>
<dbReference type="Gene3D" id="1.10.10.10">
    <property type="entry name" value="Winged helix-like DNA-binding domain superfamily/Winged helix DNA-binding domain"/>
    <property type="match status" value="1"/>
</dbReference>
<dbReference type="InterPro" id="IPR039425">
    <property type="entry name" value="RNA_pol_sigma-70-like"/>
</dbReference>
<evidence type="ECO:0000256" key="5">
    <source>
        <dbReference type="SAM" id="MobiDB-lite"/>
    </source>
</evidence>
<sequence>MDDDAPIQAQMPALRRYALALTRNQADADDLVQEALLRGHEGRRSFRPGGNLRSWLFSILRNAFLDRSRSRKAEARREAEVAAHAPLSMDAPQDAAVRLSQLRAALMMLPDEQREALTLVAVEGLTYAEAAALAGVPVGTLMSRVSRARAWLREFEDGGTAQGDGPALKLVGGRDADRP</sequence>
<organism evidence="8 10">
    <name type="scientific">Paracoccus yeei</name>
    <dbReference type="NCBI Taxonomy" id="147645"/>
    <lineage>
        <taxon>Bacteria</taxon>
        <taxon>Pseudomonadati</taxon>
        <taxon>Pseudomonadota</taxon>
        <taxon>Alphaproteobacteria</taxon>
        <taxon>Rhodobacterales</taxon>
        <taxon>Paracoccaceae</taxon>
        <taxon>Paracoccus</taxon>
    </lineage>
</organism>
<keyword evidence="4" id="KW-0804">Transcription</keyword>
<dbReference type="GO" id="GO:0016987">
    <property type="term" value="F:sigma factor activity"/>
    <property type="evidence" value="ECO:0007669"/>
    <property type="project" value="UniProtKB-KW"/>
</dbReference>
<evidence type="ECO:0000313" key="10">
    <source>
        <dbReference type="Proteomes" id="UP000229314"/>
    </source>
</evidence>
<reference evidence="9 11" key="2">
    <citation type="submission" date="2019-09" db="EMBL/GenBank/DDBJ databases">
        <title>FDA dAtabase for Regulatory Grade micrObial Sequences (FDA-ARGOS): Supporting development and validation of Infectious Disease Dx tests.</title>
        <authorList>
            <person name="Sciortino C."/>
            <person name="Tallon L."/>
            <person name="Sadzewicz L."/>
            <person name="Vavikolanu K."/>
            <person name="Mehta A."/>
            <person name="Aluvathingal J."/>
            <person name="Nadendla S."/>
            <person name="Nandy P."/>
            <person name="Geyer C."/>
            <person name="Yan Y."/>
            <person name="Sichtig H."/>
        </authorList>
    </citation>
    <scope>NUCLEOTIDE SEQUENCE [LARGE SCALE GENOMIC DNA]</scope>
    <source>
        <strain evidence="9 11">FDAARGOS_643</strain>
        <plasmid evidence="9 11">unnamed4</plasmid>
    </source>
</reference>
<dbReference type="PANTHER" id="PTHR43133">
    <property type="entry name" value="RNA POLYMERASE ECF-TYPE SIGMA FACTO"/>
    <property type="match status" value="1"/>
</dbReference>
<dbReference type="SUPFAM" id="SSF88946">
    <property type="entry name" value="Sigma2 domain of RNA polymerase sigma factors"/>
    <property type="match status" value="1"/>
</dbReference>
<geneLocation type="plasmid" evidence="8">
    <name>pTT13-2</name>
</geneLocation>
<dbReference type="Proteomes" id="UP000324507">
    <property type="component" value="Plasmid unnamed4"/>
</dbReference>
<dbReference type="InterPro" id="IPR013249">
    <property type="entry name" value="RNA_pol_sigma70_r4_t2"/>
</dbReference>
<dbReference type="EMBL" id="CP024424">
    <property type="protein sequence ID" value="ATQ58153.1"/>
    <property type="molecule type" value="Genomic_DNA"/>
</dbReference>
<dbReference type="GO" id="GO:0006352">
    <property type="term" value="P:DNA-templated transcription initiation"/>
    <property type="evidence" value="ECO:0007669"/>
    <property type="project" value="InterPro"/>
</dbReference>
<dbReference type="Proteomes" id="UP000229314">
    <property type="component" value="Plasmid pTT13-2"/>
</dbReference>
<keyword evidence="8" id="KW-0614">Plasmid</keyword>
<dbReference type="Pfam" id="PF04542">
    <property type="entry name" value="Sigma70_r2"/>
    <property type="match status" value="1"/>
</dbReference>
<dbReference type="InterPro" id="IPR014284">
    <property type="entry name" value="RNA_pol_sigma-70_dom"/>
</dbReference>
<dbReference type="InterPro" id="IPR007627">
    <property type="entry name" value="RNA_pol_sigma70_r2"/>
</dbReference>
<dbReference type="CDD" id="cd06171">
    <property type="entry name" value="Sigma70_r4"/>
    <property type="match status" value="1"/>
</dbReference>
<evidence type="ECO:0000313" key="8">
    <source>
        <dbReference type="EMBL" id="ATQ58153.1"/>
    </source>
</evidence>
<geneLocation type="plasmid" evidence="10">
    <name>ptt13-2</name>
</geneLocation>
<geneLocation type="plasmid" evidence="9 11">
    <name>unnamed4</name>
</geneLocation>
<dbReference type="PANTHER" id="PTHR43133:SF25">
    <property type="entry name" value="RNA POLYMERASE SIGMA FACTOR RFAY-RELATED"/>
    <property type="match status" value="1"/>
</dbReference>
<evidence type="ECO:0000256" key="2">
    <source>
        <dbReference type="ARBA" id="ARBA00023015"/>
    </source>
</evidence>
<evidence type="ECO:0000256" key="1">
    <source>
        <dbReference type="ARBA" id="ARBA00010641"/>
    </source>
</evidence>
<dbReference type="AlphaFoldDB" id="A0A2D2C6M1"/>
<dbReference type="Gene3D" id="1.10.1740.10">
    <property type="match status" value="1"/>
</dbReference>
<feature type="region of interest" description="Disordered" evidence="5">
    <location>
        <begin position="159"/>
        <end position="179"/>
    </location>
</feature>
<evidence type="ECO:0000256" key="3">
    <source>
        <dbReference type="ARBA" id="ARBA00023082"/>
    </source>
</evidence>
<dbReference type="OrthoDB" id="9803470at2"/>
<dbReference type="InterPro" id="IPR013324">
    <property type="entry name" value="RNA_pol_sigma_r3/r4-like"/>
</dbReference>
<evidence type="ECO:0000259" key="6">
    <source>
        <dbReference type="Pfam" id="PF04542"/>
    </source>
</evidence>
<dbReference type="InterPro" id="IPR036388">
    <property type="entry name" value="WH-like_DNA-bd_sf"/>
</dbReference>
<dbReference type="SUPFAM" id="SSF88659">
    <property type="entry name" value="Sigma3 and sigma4 domains of RNA polymerase sigma factors"/>
    <property type="match status" value="1"/>
</dbReference>
<dbReference type="NCBIfam" id="TIGR02937">
    <property type="entry name" value="sigma70-ECF"/>
    <property type="match status" value="1"/>
</dbReference>
<proteinExistence type="inferred from homology"/>
<name>A0A2D2C6M1_9RHOB</name>
<comment type="similarity">
    <text evidence="1">Belongs to the sigma-70 factor family. ECF subfamily.</text>
</comment>
<feature type="domain" description="RNA polymerase sigma factor 70 region 4 type 2" evidence="7">
    <location>
        <begin position="101"/>
        <end position="152"/>
    </location>
</feature>
<evidence type="ECO:0000256" key="4">
    <source>
        <dbReference type="ARBA" id="ARBA00023163"/>
    </source>
</evidence>
<evidence type="ECO:0000313" key="11">
    <source>
        <dbReference type="Proteomes" id="UP000324507"/>
    </source>
</evidence>
<keyword evidence="3" id="KW-0731">Sigma factor</keyword>
<protein>
    <submittedName>
        <fullName evidence="8">RNA polymerase subunit sigma</fullName>
    </submittedName>
    <submittedName>
        <fullName evidence="9">Sigma-70 family RNA polymerase sigma factor</fullName>
    </submittedName>
</protein>
<dbReference type="Pfam" id="PF08281">
    <property type="entry name" value="Sigma70_r4_2"/>
    <property type="match status" value="1"/>
</dbReference>
<accession>A0A2D2C6M1</accession>
<feature type="domain" description="RNA polymerase sigma-70 region 2" evidence="6">
    <location>
        <begin position="9"/>
        <end position="72"/>
    </location>
</feature>
<evidence type="ECO:0000259" key="7">
    <source>
        <dbReference type="Pfam" id="PF08281"/>
    </source>
</evidence>
<gene>
    <name evidence="9" type="ORF">FOB51_22830</name>
    <name evidence="8" type="ORF">PYTT13_20205</name>
</gene>
<keyword evidence="2" id="KW-0805">Transcription regulation</keyword>
<reference evidence="8 10" key="1">
    <citation type="submission" date="2017-10" db="EMBL/GenBank/DDBJ databases">
        <title>Complete genome sequence of Paracoccus yeei TT13 isolated from human skin.</title>
        <authorList>
            <person name="Lee K."/>
            <person name="Lim J.Y."/>
            <person name="Hwang I."/>
        </authorList>
    </citation>
    <scope>NUCLEOTIDE SEQUENCE [LARGE SCALE GENOMIC DNA]</scope>
    <source>
        <strain evidence="8 10">TT13</strain>
        <plasmid evidence="10">Plasmid ptt13-2</plasmid>
        <plasmid evidence="8">pTT13-2</plasmid>
    </source>
</reference>
<dbReference type="InterPro" id="IPR013325">
    <property type="entry name" value="RNA_pol_sigma_r2"/>
</dbReference>
<dbReference type="GO" id="GO:0003677">
    <property type="term" value="F:DNA binding"/>
    <property type="evidence" value="ECO:0007669"/>
    <property type="project" value="InterPro"/>
</dbReference>